<name>A0A561PXC4_9BACT</name>
<feature type="signal peptide" evidence="1">
    <location>
        <begin position="1"/>
        <end position="19"/>
    </location>
</feature>
<keyword evidence="1" id="KW-0732">Signal</keyword>
<dbReference type="PANTHER" id="PTHR37841">
    <property type="entry name" value="GLR2918 PROTEIN"/>
    <property type="match status" value="1"/>
</dbReference>
<sequence>MKINRWLIGCLLLTSQAMAQQGSIFQYGFARVADNNKTWYIDHKGAKAFDEIVGYWHPVSVTAEGNLQVSEKEQMLLIRQNGKTGAVTNQGEWLLPPVYDTISLEWKVYLSLYKDGKMTYADTHGKLLLPMIFDSVGILDNHHFDVKEKGKWGVYGVEEKQLVIPAAYDAIDYCGGCGSKSDYVFAEKNGKWGVLNLKNEILAPFEYEHDHYMMRSDSWVLCFKKNRQEVVLNLDNKKEYAAPEYTHMDVIGNGMLKAEKNGHYGLISPEGNVVADFTYDDIASPYPEWSNGPYLRVTKNKKSGIIRENGQLVVPLVYDGDIICYGNYFVAPVNGDYNLLDTTGKKLLALNYNEITDFENPSREQLFKLKQKAVYGFYNPSLHKLVPPAFFEIDDAPWQGCLTVSYQEKKGVYSADGRMLIPMAYKSLNALTSRWWTVEKATGVGIYDITEQREIIPATFYNVDLLPGDSTLLLASKRGVYVKGLYNGKGQLVLPLYYTSITEIGNHLYLLISEANYKMSYAIFNSRNLQQTPLAYDEVAVTGQQDILMVTKNNKKGLIHANGQVILPPVYEEATYLANRVFYLQTVGADQTMAYGYADSTGKIIVPPLYAYYGGGFAGMEDSLYLPISQRGKEDGQMKKGLINFHGKTVLPASYDRILREENKRGFLVQTDGQFTVLNAYTQPITTQTFDDVVIDPGTTYTATAISYDFPLLCRKGDTYQYLLADGTFLPLIVKEVIPFEADAAYGIPAL</sequence>
<dbReference type="EMBL" id="VIWO01000002">
    <property type="protein sequence ID" value="TWF42772.1"/>
    <property type="molecule type" value="Genomic_DNA"/>
</dbReference>
<feature type="chain" id="PRO_5021859580" evidence="1">
    <location>
        <begin position="20"/>
        <end position="751"/>
    </location>
</feature>
<dbReference type="PANTHER" id="PTHR37841:SF1">
    <property type="entry name" value="DUF3298 DOMAIN-CONTAINING PROTEIN"/>
    <property type="match status" value="1"/>
</dbReference>
<comment type="caution">
    <text evidence="2">The sequence shown here is derived from an EMBL/GenBank/DDBJ whole genome shotgun (WGS) entry which is preliminary data.</text>
</comment>
<evidence type="ECO:0000313" key="2">
    <source>
        <dbReference type="EMBL" id="TWF42772.1"/>
    </source>
</evidence>
<organism evidence="2 3">
    <name type="scientific">Chitinophaga polysaccharea</name>
    <dbReference type="NCBI Taxonomy" id="1293035"/>
    <lineage>
        <taxon>Bacteria</taxon>
        <taxon>Pseudomonadati</taxon>
        <taxon>Bacteroidota</taxon>
        <taxon>Chitinophagia</taxon>
        <taxon>Chitinophagales</taxon>
        <taxon>Chitinophagaceae</taxon>
        <taxon>Chitinophaga</taxon>
    </lineage>
</organism>
<gene>
    <name evidence="2" type="ORF">FHW36_102533</name>
</gene>
<dbReference type="Proteomes" id="UP000320811">
    <property type="component" value="Unassembled WGS sequence"/>
</dbReference>
<keyword evidence="3" id="KW-1185">Reference proteome</keyword>
<dbReference type="OrthoDB" id="5464673at2"/>
<reference evidence="2 3" key="1">
    <citation type="submission" date="2019-06" db="EMBL/GenBank/DDBJ databases">
        <title>Sorghum-associated microbial communities from plants grown in Nebraska, USA.</title>
        <authorList>
            <person name="Schachtman D."/>
        </authorList>
    </citation>
    <scope>NUCLEOTIDE SEQUENCE [LARGE SCALE GENOMIC DNA]</scope>
    <source>
        <strain evidence="2 3">1209</strain>
    </source>
</reference>
<dbReference type="Pfam" id="PF14903">
    <property type="entry name" value="WG_beta_rep"/>
    <property type="match status" value="4"/>
</dbReference>
<dbReference type="RefSeq" id="WP_145667104.1">
    <property type="nucleotide sequence ID" value="NZ_VIWO01000002.1"/>
</dbReference>
<evidence type="ECO:0000313" key="3">
    <source>
        <dbReference type="Proteomes" id="UP000320811"/>
    </source>
</evidence>
<proteinExistence type="predicted"/>
<protein>
    <submittedName>
        <fullName evidence="2">WG repeat protein</fullName>
    </submittedName>
</protein>
<evidence type="ECO:0000256" key="1">
    <source>
        <dbReference type="SAM" id="SignalP"/>
    </source>
</evidence>
<dbReference type="InterPro" id="IPR032774">
    <property type="entry name" value="WG_beta_rep"/>
</dbReference>
<dbReference type="AlphaFoldDB" id="A0A561PXC4"/>
<accession>A0A561PXC4</accession>